<dbReference type="RefSeq" id="WP_348717201.1">
    <property type="nucleotide sequence ID" value="NZ_CAXJIO010000012.1"/>
</dbReference>
<evidence type="ECO:0000313" key="3">
    <source>
        <dbReference type="Proteomes" id="UP001497527"/>
    </source>
</evidence>
<sequence>MKNLLIILLTSLLLMPPLHAHNDVVVYDSLTEHVDIDDAHEEIHHQNDSEEDKDTEHHHHCTVVSFSAEYIPVNTDFKIVPLFELKQEINFYQSPYSFSFLNGVFQPPKA</sequence>
<comment type="caution">
    <text evidence="2">The sequence shown here is derived from an EMBL/GenBank/DDBJ whole genome shotgun (WGS) entry which is preliminary data.</text>
</comment>
<keyword evidence="3" id="KW-1185">Reference proteome</keyword>
<proteinExistence type="predicted"/>
<protein>
    <submittedName>
        <fullName evidence="2">Uncharacterized protein</fullName>
    </submittedName>
</protein>
<keyword evidence="1" id="KW-0732">Signal</keyword>
<feature type="signal peptide" evidence="1">
    <location>
        <begin position="1"/>
        <end position="20"/>
    </location>
</feature>
<dbReference type="EMBL" id="CAXJIO010000012">
    <property type="protein sequence ID" value="CAL2103168.1"/>
    <property type="molecule type" value="Genomic_DNA"/>
</dbReference>
<evidence type="ECO:0000256" key="1">
    <source>
        <dbReference type="SAM" id="SignalP"/>
    </source>
</evidence>
<feature type="chain" id="PRO_5046097583" evidence="1">
    <location>
        <begin position="21"/>
        <end position="110"/>
    </location>
</feature>
<dbReference type="Proteomes" id="UP001497527">
    <property type="component" value="Unassembled WGS sequence"/>
</dbReference>
<reference evidence="2 3" key="1">
    <citation type="submission" date="2024-05" db="EMBL/GenBank/DDBJ databases">
        <authorList>
            <person name="Duchaud E."/>
        </authorList>
    </citation>
    <scope>NUCLEOTIDE SEQUENCE [LARGE SCALE GENOMIC DNA]</scope>
    <source>
        <strain evidence="2">Ena-SAMPLE-TAB-13-05-2024-13:56:06:370-140308</strain>
    </source>
</reference>
<gene>
    <name evidence="2" type="ORF">T190423A01A_30282</name>
</gene>
<organism evidence="2 3">
    <name type="scientific">Tenacibaculum polynesiense</name>
    <dbReference type="NCBI Taxonomy" id="3137857"/>
    <lineage>
        <taxon>Bacteria</taxon>
        <taxon>Pseudomonadati</taxon>
        <taxon>Bacteroidota</taxon>
        <taxon>Flavobacteriia</taxon>
        <taxon>Flavobacteriales</taxon>
        <taxon>Flavobacteriaceae</taxon>
        <taxon>Tenacibaculum</taxon>
    </lineage>
</organism>
<accession>A0ABM9PCD4</accession>
<evidence type="ECO:0000313" key="2">
    <source>
        <dbReference type="EMBL" id="CAL2103168.1"/>
    </source>
</evidence>
<name>A0ABM9PCD4_9FLAO</name>